<comment type="caution">
    <text evidence="2">The sequence shown here is derived from an EMBL/GenBank/DDBJ whole genome shotgun (WGS) entry which is preliminary data.</text>
</comment>
<dbReference type="EMBL" id="BQNB010015647">
    <property type="protein sequence ID" value="GJT42467.1"/>
    <property type="molecule type" value="Genomic_DNA"/>
</dbReference>
<proteinExistence type="predicted"/>
<dbReference type="Proteomes" id="UP001151760">
    <property type="component" value="Unassembled WGS sequence"/>
</dbReference>
<sequence length="779" mass="87080">MESNRYFHRNFVFLTKPLAEPSFTRLVAELGMLNIEKQPITQSKAPTAKRPKKKKIPSSTQLDVLKSSRIVKSSSTQATHLQPAKEFMVIADATKGLDAFESAEVQGNQPETADATKVLDQNIIEEKDVGVCSLEEPTFEQLMDEVDKQSKAAQEEPESPYDTESEIKIVKSFKSSWSIHPEIDQTNDANITFIGSGPINMELDGTCDDLHSMPSDDLTSLTGFETPDSSDKEFNSATKEHLADNLNATSDGDIALPNASAGVLALSDPLGHLRRELTTISSKVDQLESCITKNVFEELKSFMHTLVSDALKEILPGLLADALKASLPSLIQEFVQNTIQQSMGEQTLVFQAQIHQTLEEQLDSLIYKPMNNLSGKGYAQGCNRSIISSPLSKMPLLTTPSESTTCGQREHSITQDNTETTLTVHQPEKEKDLEDEPPTKKLRVLIPTPDIPKPIPLSSIILEHLLKPLEQKLSVEQFTNQLFSTTSSSFASSPPREPTPLRDPSKVKGVATEEPMKELILYIEEGGSILNMLKMKSFVTPEGVLSQEDLMAQLKEMKRLADLKAKKEESEKVLMKLMNPATVKAQTLKLAEYEEKRGKMLDEYNECIYKRDNLLPITKMHDCGVNSSHEATMRITRNHDPLNVTVYVEFRLKTLGFSKWLEEKKLGVPLLPELTHFRKPVEDMKRKRTEILKEVFEKENIVVDGMHKNLIPPLGVVGSREFNLATTAQLIKQQSAIQRGTPEVEEIIKKLVLTIEARDDILQARKIVQDNLDGLGQDM</sequence>
<feature type="region of interest" description="Disordered" evidence="1">
    <location>
        <begin position="485"/>
        <end position="509"/>
    </location>
</feature>
<evidence type="ECO:0000256" key="1">
    <source>
        <dbReference type="SAM" id="MobiDB-lite"/>
    </source>
</evidence>
<reference evidence="2" key="2">
    <citation type="submission" date="2022-01" db="EMBL/GenBank/DDBJ databases">
        <authorList>
            <person name="Yamashiro T."/>
            <person name="Shiraishi A."/>
            <person name="Satake H."/>
            <person name="Nakayama K."/>
        </authorList>
    </citation>
    <scope>NUCLEOTIDE SEQUENCE</scope>
</reference>
<evidence type="ECO:0000313" key="2">
    <source>
        <dbReference type="EMBL" id="GJT42467.1"/>
    </source>
</evidence>
<name>A0ABQ5DVS4_9ASTR</name>
<feature type="compositionally biased region" description="Polar residues" evidence="1">
    <location>
        <begin position="414"/>
        <end position="424"/>
    </location>
</feature>
<keyword evidence="3" id="KW-1185">Reference proteome</keyword>
<feature type="region of interest" description="Disordered" evidence="1">
    <location>
        <begin position="399"/>
        <end position="436"/>
    </location>
</feature>
<reference evidence="2" key="1">
    <citation type="journal article" date="2022" name="Int. J. Mol. Sci.">
        <title>Draft Genome of Tanacetum Coccineum: Genomic Comparison of Closely Related Tanacetum-Family Plants.</title>
        <authorList>
            <person name="Yamashiro T."/>
            <person name="Shiraishi A."/>
            <person name="Nakayama K."/>
            <person name="Satake H."/>
        </authorList>
    </citation>
    <scope>NUCLEOTIDE SEQUENCE</scope>
</reference>
<accession>A0ABQ5DVS4</accession>
<organism evidence="2 3">
    <name type="scientific">Tanacetum coccineum</name>
    <dbReference type="NCBI Taxonomy" id="301880"/>
    <lineage>
        <taxon>Eukaryota</taxon>
        <taxon>Viridiplantae</taxon>
        <taxon>Streptophyta</taxon>
        <taxon>Embryophyta</taxon>
        <taxon>Tracheophyta</taxon>
        <taxon>Spermatophyta</taxon>
        <taxon>Magnoliopsida</taxon>
        <taxon>eudicotyledons</taxon>
        <taxon>Gunneridae</taxon>
        <taxon>Pentapetalae</taxon>
        <taxon>asterids</taxon>
        <taxon>campanulids</taxon>
        <taxon>Asterales</taxon>
        <taxon>Asteraceae</taxon>
        <taxon>Asteroideae</taxon>
        <taxon>Anthemideae</taxon>
        <taxon>Anthemidinae</taxon>
        <taxon>Tanacetum</taxon>
    </lineage>
</organism>
<protein>
    <submittedName>
        <fullName evidence="2">Uncharacterized protein</fullName>
    </submittedName>
</protein>
<evidence type="ECO:0000313" key="3">
    <source>
        <dbReference type="Proteomes" id="UP001151760"/>
    </source>
</evidence>
<gene>
    <name evidence="2" type="ORF">Tco_0951182</name>
</gene>